<dbReference type="Proteomes" id="UP000321129">
    <property type="component" value="Unassembled WGS sequence"/>
</dbReference>
<protein>
    <submittedName>
        <fullName evidence="3">Flp pilus assembly protein CpaB</fullName>
    </submittedName>
</protein>
<dbReference type="EMBL" id="VOPY01000002">
    <property type="protein sequence ID" value="TXC68706.1"/>
    <property type="molecule type" value="Genomic_DNA"/>
</dbReference>
<dbReference type="SMART" id="SM00858">
    <property type="entry name" value="SAF"/>
    <property type="match status" value="1"/>
</dbReference>
<comment type="caution">
    <text evidence="3">The sequence shown here is derived from an EMBL/GenBank/DDBJ whole genome shotgun (WGS) entry which is preliminary data.</text>
</comment>
<reference evidence="3 4" key="1">
    <citation type="submission" date="2019-08" db="EMBL/GenBank/DDBJ databases">
        <title>Sphingorhabdus soil sp. nov., isolated from arctic soil.</title>
        <authorList>
            <person name="Liu Y."/>
        </authorList>
    </citation>
    <scope>NUCLEOTIDE SEQUENCE [LARGE SCALE GENOMIC DNA]</scope>
    <source>
        <strain evidence="3 4">D-2Q-5-6</strain>
    </source>
</reference>
<gene>
    <name evidence="3" type="primary">cpaB</name>
    <name evidence="3" type="ORF">FSZ31_06915</name>
</gene>
<dbReference type="AlphaFoldDB" id="A0A5C6UA14"/>
<name>A0A5C6UA14_9SPHN</name>
<evidence type="ECO:0000256" key="1">
    <source>
        <dbReference type="SAM" id="MobiDB-lite"/>
    </source>
</evidence>
<dbReference type="OrthoDB" id="163768at2"/>
<evidence type="ECO:0000259" key="2">
    <source>
        <dbReference type="SMART" id="SM00858"/>
    </source>
</evidence>
<dbReference type="InterPro" id="IPR031571">
    <property type="entry name" value="RcpC_dom"/>
</dbReference>
<dbReference type="Pfam" id="PF08666">
    <property type="entry name" value="SAF"/>
    <property type="match status" value="1"/>
</dbReference>
<dbReference type="CDD" id="cd11614">
    <property type="entry name" value="SAF_CpaB_FlgA_like"/>
    <property type="match status" value="1"/>
</dbReference>
<dbReference type="InterPro" id="IPR017592">
    <property type="entry name" value="Pilus_assmbl_Flp-typ_CpaB"/>
</dbReference>
<evidence type="ECO:0000313" key="3">
    <source>
        <dbReference type="EMBL" id="TXC68706.1"/>
    </source>
</evidence>
<feature type="domain" description="SAF" evidence="2">
    <location>
        <begin position="45"/>
        <end position="112"/>
    </location>
</feature>
<evidence type="ECO:0000313" key="4">
    <source>
        <dbReference type="Proteomes" id="UP000321129"/>
    </source>
</evidence>
<sequence length="340" mass="34849">MDGKKIFLIVGALIVALGAAFGVNSLMRGSATPTSNAASVAPQGPQILVATRPLPVGTIITPDALRYQAWPQQLVDGKNYFLKESTADGSLVGTVVRNAITAGEPLTQGALVHPGDRGFLAAALGPGMRAITVSVSAESGVAGFVFPGDRVDLALTQTIDGDDGGPALYVTDTIVRNLRVLATDQRTSSKNADGKDEVLAFASVTLEVTPRIAEKITVAQVMGKLSLALRPLADDSAELERAIAAGEVSVPEDAAGEKRLLLEIKSRPVDTDITSTTGGEVSRYARRTKPAFSSNNGNLGAPAVIGSSVPAGSGQAPAYQGPSVRVSRGGEVSVVPVGGK</sequence>
<feature type="region of interest" description="Disordered" evidence="1">
    <location>
        <begin position="290"/>
        <end position="340"/>
    </location>
</feature>
<dbReference type="Pfam" id="PF16976">
    <property type="entry name" value="RcpC"/>
    <property type="match status" value="1"/>
</dbReference>
<dbReference type="RefSeq" id="WP_147122659.1">
    <property type="nucleotide sequence ID" value="NZ_VOPY01000002.1"/>
</dbReference>
<dbReference type="NCBIfam" id="TIGR03177">
    <property type="entry name" value="pilus_cpaB"/>
    <property type="match status" value="1"/>
</dbReference>
<organism evidence="3 4">
    <name type="scientific">Flavisphingopyxis soli</name>
    <dbReference type="NCBI Taxonomy" id="2601267"/>
    <lineage>
        <taxon>Bacteria</taxon>
        <taxon>Pseudomonadati</taxon>
        <taxon>Pseudomonadota</taxon>
        <taxon>Alphaproteobacteria</taxon>
        <taxon>Sphingomonadales</taxon>
        <taxon>Sphingopyxidaceae</taxon>
        <taxon>Flavisphingopyxis</taxon>
    </lineage>
</organism>
<accession>A0A5C6UA14</accession>
<keyword evidence="4" id="KW-1185">Reference proteome</keyword>
<feature type="compositionally biased region" description="Low complexity" evidence="1">
    <location>
        <begin position="321"/>
        <end position="340"/>
    </location>
</feature>
<dbReference type="InterPro" id="IPR013974">
    <property type="entry name" value="SAF"/>
</dbReference>
<proteinExistence type="predicted"/>